<feature type="region of interest" description="Disordered" evidence="1">
    <location>
        <begin position="1"/>
        <end position="20"/>
    </location>
</feature>
<proteinExistence type="predicted"/>
<feature type="region of interest" description="Disordered" evidence="1">
    <location>
        <begin position="282"/>
        <end position="306"/>
    </location>
</feature>
<reference evidence="2" key="1">
    <citation type="submission" date="2018-04" db="EMBL/GenBank/DDBJ databases">
        <title>Whole genome sequencing of Hypsizygus marmoreus.</title>
        <authorList>
            <person name="Choi I.-G."/>
            <person name="Min B."/>
            <person name="Kim J.-G."/>
            <person name="Kim S."/>
            <person name="Oh Y.-L."/>
            <person name="Kong W.-S."/>
            <person name="Park H."/>
            <person name="Jeong J."/>
            <person name="Song E.-S."/>
        </authorList>
    </citation>
    <scope>NUCLEOTIDE SEQUENCE [LARGE SCALE GENOMIC DNA]</scope>
    <source>
        <strain evidence="2">51987-8</strain>
    </source>
</reference>
<dbReference type="InterPro" id="IPR019140">
    <property type="entry name" value="MCM_complex-bd"/>
</dbReference>
<dbReference type="OrthoDB" id="329666at2759"/>
<dbReference type="InParanoid" id="A0A369J405"/>
<dbReference type="EMBL" id="LUEZ02000209">
    <property type="protein sequence ID" value="RDB15125.1"/>
    <property type="molecule type" value="Genomic_DNA"/>
</dbReference>
<gene>
    <name evidence="2" type="ORF">Hypma_005192</name>
</gene>
<evidence type="ECO:0000313" key="2">
    <source>
        <dbReference type="EMBL" id="RDB15125.1"/>
    </source>
</evidence>
<evidence type="ECO:0000313" key="3">
    <source>
        <dbReference type="Proteomes" id="UP000076154"/>
    </source>
</evidence>
<feature type="compositionally biased region" description="Basic and acidic residues" evidence="1">
    <location>
        <begin position="1"/>
        <end position="11"/>
    </location>
</feature>
<dbReference type="FunCoup" id="A0A369J405">
    <property type="interactions" value="10"/>
</dbReference>
<dbReference type="AlphaFoldDB" id="A0A369J405"/>
<organism evidence="2 3">
    <name type="scientific">Hypsizygus marmoreus</name>
    <name type="common">White beech mushroom</name>
    <name type="synonym">Agaricus marmoreus</name>
    <dbReference type="NCBI Taxonomy" id="39966"/>
    <lineage>
        <taxon>Eukaryota</taxon>
        <taxon>Fungi</taxon>
        <taxon>Dikarya</taxon>
        <taxon>Basidiomycota</taxon>
        <taxon>Agaricomycotina</taxon>
        <taxon>Agaricomycetes</taxon>
        <taxon>Agaricomycetidae</taxon>
        <taxon>Agaricales</taxon>
        <taxon>Tricholomatineae</taxon>
        <taxon>Lyophyllaceae</taxon>
        <taxon>Hypsizygus</taxon>
    </lineage>
</organism>
<accession>A0A369J405</accession>
<name>A0A369J405_HYPMA</name>
<dbReference type="Proteomes" id="UP000076154">
    <property type="component" value="Unassembled WGS sequence"/>
</dbReference>
<dbReference type="STRING" id="39966.A0A369J405"/>
<dbReference type="Pfam" id="PF09739">
    <property type="entry name" value="MCM_bind"/>
    <property type="match status" value="1"/>
</dbReference>
<keyword evidence="3" id="KW-1185">Reference proteome</keyword>
<comment type="caution">
    <text evidence="2">The sequence shown here is derived from an EMBL/GenBank/DDBJ whole genome shotgun (WGS) entry which is preliminary data.</text>
</comment>
<protein>
    <submittedName>
        <fullName evidence="2">Uncharacterized protein</fullName>
    </submittedName>
</protein>
<sequence length="306" mass="33519">MTTRARQHDHTYLSPFKRHPTLPDLSRMPNAIVTPTPWLTPSIPPELTRRSADALAEPDAVLQDLDAVPARVTDQFKSIFASDDAFNEIPPLTLDLPRRSTRTGPSRSGGRCGGWGLGDDATMHTDNIDYAILKECTVFWAVSVPGESPWTAPVADLPPTTPPIARPIPTSISPWRPHVGVQVKIYDAADSLRSTDVVTFVGILTSEPCVNRSPLLYVLTLFSIQADLELATLVPTRHVLFFQPVPPTIVPLVYPSPSATPELRDELITWIADEALAGDRDAAEMGPPLRHRPRASPPLLPLSQLH</sequence>
<evidence type="ECO:0000256" key="1">
    <source>
        <dbReference type="SAM" id="MobiDB-lite"/>
    </source>
</evidence>